<dbReference type="CDD" id="cd13538">
    <property type="entry name" value="PBP2_ModA_like_1"/>
    <property type="match status" value="1"/>
</dbReference>
<dbReference type="Pfam" id="PF13531">
    <property type="entry name" value="SBP_bac_11"/>
    <property type="match status" value="1"/>
</dbReference>
<dbReference type="InterPro" id="IPR005950">
    <property type="entry name" value="ModA"/>
</dbReference>
<keyword evidence="3" id="KW-0732">Signal</keyword>
<feature type="binding site" evidence="4">
    <location>
        <position position="42"/>
    </location>
    <ligand>
        <name>molybdate</name>
        <dbReference type="ChEBI" id="CHEBI:36264"/>
    </ligand>
</feature>
<reference evidence="5 6" key="1">
    <citation type="submission" date="2020-04" db="EMBL/GenBank/DDBJ databases">
        <authorList>
            <person name="Klaysubun C."/>
            <person name="Duangmal K."/>
            <person name="Lipun K."/>
        </authorList>
    </citation>
    <scope>NUCLEOTIDE SEQUENCE [LARGE SCALE GENOMIC DNA]</scope>
    <source>
        <strain evidence="5 6">DSM 45300</strain>
    </source>
</reference>
<dbReference type="EMBL" id="JAAXKZ010000095">
    <property type="protein sequence ID" value="NMH94104.1"/>
    <property type="molecule type" value="Genomic_DNA"/>
</dbReference>
<proteinExistence type="inferred from homology"/>
<evidence type="ECO:0000313" key="5">
    <source>
        <dbReference type="EMBL" id="NMH94104.1"/>
    </source>
</evidence>
<evidence type="ECO:0000256" key="2">
    <source>
        <dbReference type="ARBA" id="ARBA00022723"/>
    </source>
</evidence>
<dbReference type="RefSeq" id="WP_169414796.1">
    <property type="nucleotide sequence ID" value="NZ_JAAXKZ010000095.1"/>
</dbReference>
<dbReference type="Gene3D" id="3.40.190.10">
    <property type="entry name" value="Periplasmic binding protein-like II"/>
    <property type="match status" value="2"/>
</dbReference>
<dbReference type="InterPro" id="IPR050682">
    <property type="entry name" value="ModA/WtpA"/>
</dbReference>
<dbReference type="AlphaFoldDB" id="A0A848DP30"/>
<dbReference type="PANTHER" id="PTHR30632">
    <property type="entry name" value="MOLYBDATE-BINDING PERIPLASMIC PROTEIN"/>
    <property type="match status" value="1"/>
</dbReference>
<protein>
    <submittedName>
        <fullName evidence="5">Molybdate ABC transporter substrate-binding protein</fullName>
    </submittedName>
</protein>
<keyword evidence="4" id="KW-0500">Molybdenum</keyword>
<dbReference type="SUPFAM" id="SSF53850">
    <property type="entry name" value="Periplasmic binding protein-like II"/>
    <property type="match status" value="1"/>
</dbReference>
<feature type="binding site" evidence="4">
    <location>
        <position position="191"/>
    </location>
    <ligand>
        <name>molybdate</name>
        <dbReference type="ChEBI" id="CHEBI:36264"/>
    </ligand>
</feature>
<sequence length="255" mass="25713">MKVRVLTVVTAVLCLALAGCGGGSDGAGASGNRTLNVFAAASLTDVFTTFEKQFETENPGVDVKLNFGSSSDLAQQIVNGAPADVFAAASDATMKSVTDAGLAAGTPTVFATNVLQIATAPGNPKGIASFADLARPDLKVVVCAPQVPCGAASDKVEKATGVTLTPVSEEPDVKSTLGKVSTGNADAGLVYPTDVLAAGNRVQGVSFPEADRAPTNYPIAVVKGAPQAEPAQRFQDLVTGEFGRKTLQAAGFGTP</sequence>
<keyword evidence="2 4" id="KW-0479">Metal-binding</keyword>
<dbReference type="PIRSF" id="PIRSF004846">
    <property type="entry name" value="ModA"/>
    <property type="match status" value="1"/>
</dbReference>
<dbReference type="PANTHER" id="PTHR30632:SF0">
    <property type="entry name" value="SULFATE-BINDING PROTEIN"/>
    <property type="match status" value="1"/>
</dbReference>
<keyword evidence="6" id="KW-1185">Reference proteome</keyword>
<dbReference type="Proteomes" id="UP000586918">
    <property type="component" value="Unassembled WGS sequence"/>
</dbReference>
<feature type="binding site" evidence="4">
    <location>
        <position position="70"/>
    </location>
    <ligand>
        <name>molybdate</name>
        <dbReference type="ChEBI" id="CHEBI:36264"/>
    </ligand>
</feature>
<evidence type="ECO:0000256" key="4">
    <source>
        <dbReference type="PIRSR" id="PIRSR004846-1"/>
    </source>
</evidence>
<evidence type="ECO:0000313" key="6">
    <source>
        <dbReference type="Proteomes" id="UP000586918"/>
    </source>
</evidence>
<name>A0A848DP30_9PSEU</name>
<comment type="similarity">
    <text evidence="1">Belongs to the bacterial solute-binding protein ModA family.</text>
</comment>
<accession>A0A848DP30</accession>
<dbReference type="GO" id="GO:0046872">
    <property type="term" value="F:metal ion binding"/>
    <property type="evidence" value="ECO:0007669"/>
    <property type="project" value="UniProtKB-KW"/>
</dbReference>
<dbReference type="GO" id="GO:0015689">
    <property type="term" value="P:molybdate ion transport"/>
    <property type="evidence" value="ECO:0007669"/>
    <property type="project" value="InterPro"/>
</dbReference>
<gene>
    <name evidence="5" type="primary">modA</name>
    <name evidence="5" type="ORF">HF519_21500</name>
</gene>
<dbReference type="PROSITE" id="PS51257">
    <property type="entry name" value="PROKAR_LIPOPROTEIN"/>
    <property type="match status" value="1"/>
</dbReference>
<comment type="caution">
    <text evidence="5">The sequence shown here is derived from an EMBL/GenBank/DDBJ whole genome shotgun (WGS) entry which is preliminary data.</text>
</comment>
<dbReference type="NCBIfam" id="TIGR01256">
    <property type="entry name" value="modA"/>
    <property type="match status" value="1"/>
</dbReference>
<feature type="binding site" evidence="4">
    <location>
        <position position="173"/>
    </location>
    <ligand>
        <name>molybdate</name>
        <dbReference type="ChEBI" id="CHEBI:36264"/>
    </ligand>
</feature>
<dbReference type="GO" id="GO:0030973">
    <property type="term" value="F:molybdate ion binding"/>
    <property type="evidence" value="ECO:0007669"/>
    <property type="project" value="TreeGrafter"/>
</dbReference>
<evidence type="ECO:0000256" key="3">
    <source>
        <dbReference type="ARBA" id="ARBA00022729"/>
    </source>
</evidence>
<evidence type="ECO:0000256" key="1">
    <source>
        <dbReference type="ARBA" id="ARBA00009175"/>
    </source>
</evidence>
<organism evidence="5 6">
    <name type="scientific">Pseudonocardia bannensis</name>
    <dbReference type="NCBI Taxonomy" id="630973"/>
    <lineage>
        <taxon>Bacteria</taxon>
        <taxon>Bacillati</taxon>
        <taxon>Actinomycetota</taxon>
        <taxon>Actinomycetes</taxon>
        <taxon>Pseudonocardiales</taxon>
        <taxon>Pseudonocardiaceae</taxon>
        <taxon>Pseudonocardia</taxon>
    </lineage>
</organism>